<dbReference type="InterPro" id="IPR005835">
    <property type="entry name" value="NTP_transferase_dom"/>
</dbReference>
<dbReference type="SUPFAM" id="SSF53448">
    <property type="entry name" value="Nucleotide-diphospho-sugar transferases"/>
    <property type="match status" value="1"/>
</dbReference>
<dbReference type="Gene3D" id="2.160.10.10">
    <property type="entry name" value="Hexapeptide repeat proteins"/>
    <property type="match status" value="1"/>
</dbReference>
<dbReference type="InterPro" id="IPR029044">
    <property type="entry name" value="Nucleotide-diphossugar_trans"/>
</dbReference>
<evidence type="ECO:0000313" key="3">
    <source>
        <dbReference type="Proteomes" id="UP001149140"/>
    </source>
</evidence>
<accession>A0A9X3N1V5</accession>
<reference evidence="2" key="1">
    <citation type="submission" date="2022-10" db="EMBL/GenBank/DDBJ databases">
        <title>The WGS of Solirubrobacter ginsenosidimutans DSM 21036.</title>
        <authorList>
            <person name="Jiang Z."/>
        </authorList>
    </citation>
    <scope>NUCLEOTIDE SEQUENCE</scope>
    <source>
        <strain evidence="2">DSM 21036</strain>
    </source>
</reference>
<dbReference type="Proteomes" id="UP001149140">
    <property type="component" value="Unassembled WGS sequence"/>
</dbReference>
<name>A0A9X3N1V5_9ACTN</name>
<organism evidence="2 3">
    <name type="scientific">Solirubrobacter ginsenosidimutans</name>
    <dbReference type="NCBI Taxonomy" id="490573"/>
    <lineage>
        <taxon>Bacteria</taxon>
        <taxon>Bacillati</taxon>
        <taxon>Actinomycetota</taxon>
        <taxon>Thermoleophilia</taxon>
        <taxon>Solirubrobacterales</taxon>
        <taxon>Solirubrobacteraceae</taxon>
        <taxon>Solirubrobacter</taxon>
    </lineage>
</organism>
<dbReference type="EMBL" id="JAPDOD010000081">
    <property type="protein sequence ID" value="MDA0166929.1"/>
    <property type="molecule type" value="Genomic_DNA"/>
</dbReference>
<dbReference type="PANTHER" id="PTHR42883">
    <property type="entry name" value="GLUCOSE-1-PHOSPHATE THYMIDYLTRANSFERASE"/>
    <property type="match status" value="1"/>
</dbReference>
<dbReference type="PANTHER" id="PTHR42883:SF2">
    <property type="entry name" value="THYMIDYLYLTRANSFERASE"/>
    <property type="match status" value="1"/>
</dbReference>
<dbReference type="Gene3D" id="3.90.550.10">
    <property type="entry name" value="Spore Coat Polysaccharide Biosynthesis Protein SpsA, Chain A"/>
    <property type="match status" value="1"/>
</dbReference>
<proteinExistence type="predicted"/>
<comment type="caution">
    <text evidence="2">The sequence shown here is derived from an EMBL/GenBank/DDBJ whole genome shotgun (WGS) entry which is preliminary data.</text>
</comment>
<evidence type="ECO:0000313" key="2">
    <source>
        <dbReference type="EMBL" id="MDA0166929.1"/>
    </source>
</evidence>
<keyword evidence="3" id="KW-1185">Reference proteome</keyword>
<feature type="domain" description="Nucleotidyl transferase" evidence="1">
    <location>
        <begin position="5"/>
        <end position="131"/>
    </location>
</feature>
<gene>
    <name evidence="2" type="ORF">OM076_42105</name>
</gene>
<evidence type="ECO:0000259" key="1">
    <source>
        <dbReference type="Pfam" id="PF00483"/>
    </source>
</evidence>
<protein>
    <submittedName>
        <fullName evidence="2">Sugar phosphate nucleotidyltransferase</fullName>
    </submittedName>
</protein>
<dbReference type="Pfam" id="PF00483">
    <property type="entry name" value="NTP_transferase"/>
    <property type="match status" value="1"/>
</dbReference>
<dbReference type="AlphaFoldDB" id="A0A9X3N1V5"/>
<sequence length="330" mass="34955">MEIAKALILTGCAGDDRPWPTAPNGPKHLFPVANRPILFHNLEALRAAGVLEGVMLVDSDSGEAIERAVGDGRDWGLSLRYETWSPAEGIGAALGAAERFVADEPVLVQMGDALLRDRLHSHIATFAREGLDALALRLTRDGGERLLSPAPGYLLSNRAISILLDGADATTNPVADVRAGGGRVRVQRVDGCLPCHGDQESLLDSNRRVLEGLQSSYDASLLDECTVQGSVAIHKTARVRRTLLRGPAIIGPGAEISDAYIGPYTSVGSGVVIEGSQVEYSIVLPDAELRFIGQRLESSVIGRGARIVRGFDLPGAIRMSVGEGAEVVLS</sequence>
<dbReference type="RefSeq" id="WP_270046182.1">
    <property type="nucleotide sequence ID" value="NZ_JAPDOD010000081.1"/>
</dbReference>